<sequence length="107" mass="12068">MVIEQFPSSPIAPMIVLTQKYGQLGNRLRLISHLIAAAEENQATLYCPAFSDYADLFPATAKDLWCRYPELPSPVDGQPAMIPKWRRRLSDRSVHKSSNWLLQLGLG</sequence>
<accession>A0A5C6E5Q0</accession>
<proteinExistence type="predicted"/>
<dbReference type="Proteomes" id="UP000315471">
    <property type="component" value="Unassembled WGS sequence"/>
</dbReference>
<name>A0A5C6E5Q0_9BACT</name>
<dbReference type="EMBL" id="SJPY01000002">
    <property type="protein sequence ID" value="TWU43874.1"/>
    <property type="molecule type" value="Genomic_DNA"/>
</dbReference>
<protein>
    <submittedName>
        <fullName evidence="1">Uncharacterized protein</fullName>
    </submittedName>
</protein>
<gene>
    <name evidence="1" type="ORF">Q31b_14060</name>
</gene>
<dbReference type="AlphaFoldDB" id="A0A5C6E5Q0"/>
<reference evidence="1 2" key="1">
    <citation type="submission" date="2019-02" db="EMBL/GenBank/DDBJ databases">
        <title>Deep-cultivation of Planctomycetes and their phenomic and genomic characterization uncovers novel biology.</title>
        <authorList>
            <person name="Wiegand S."/>
            <person name="Jogler M."/>
            <person name="Boedeker C."/>
            <person name="Pinto D."/>
            <person name="Vollmers J."/>
            <person name="Rivas-Marin E."/>
            <person name="Kohn T."/>
            <person name="Peeters S.H."/>
            <person name="Heuer A."/>
            <person name="Rast P."/>
            <person name="Oberbeckmann S."/>
            <person name="Bunk B."/>
            <person name="Jeske O."/>
            <person name="Meyerdierks A."/>
            <person name="Storesund J.E."/>
            <person name="Kallscheuer N."/>
            <person name="Luecker S."/>
            <person name="Lage O.M."/>
            <person name="Pohl T."/>
            <person name="Merkel B.J."/>
            <person name="Hornburger P."/>
            <person name="Mueller R.-W."/>
            <person name="Bruemmer F."/>
            <person name="Labrenz M."/>
            <person name="Spormann A.M."/>
            <person name="Op Den Camp H."/>
            <person name="Overmann J."/>
            <person name="Amann R."/>
            <person name="Jetten M.S.M."/>
            <person name="Mascher T."/>
            <person name="Medema M.H."/>
            <person name="Devos D.P."/>
            <person name="Kaster A.-K."/>
            <person name="Ovreas L."/>
            <person name="Rohde M."/>
            <person name="Galperin M.Y."/>
            <person name="Jogler C."/>
        </authorList>
    </citation>
    <scope>NUCLEOTIDE SEQUENCE [LARGE SCALE GENOMIC DNA]</scope>
    <source>
        <strain evidence="1 2">Q31b</strain>
    </source>
</reference>
<organism evidence="1 2">
    <name type="scientific">Novipirellula aureliae</name>
    <dbReference type="NCBI Taxonomy" id="2527966"/>
    <lineage>
        <taxon>Bacteria</taxon>
        <taxon>Pseudomonadati</taxon>
        <taxon>Planctomycetota</taxon>
        <taxon>Planctomycetia</taxon>
        <taxon>Pirellulales</taxon>
        <taxon>Pirellulaceae</taxon>
        <taxon>Novipirellula</taxon>
    </lineage>
</organism>
<comment type="caution">
    <text evidence="1">The sequence shown here is derived from an EMBL/GenBank/DDBJ whole genome shotgun (WGS) entry which is preliminary data.</text>
</comment>
<evidence type="ECO:0000313" key="1">
    <source>
        <dbReference type="EMBL" id="TWU43874.1"/>
    </source>
</evidence>
<keyword evidence="2" id="KW-1185">Reference proteome</keyword>
<evidence type="ECO:0000313" key="2">
    <source>
        <dbReference type="Proteomes" id="UP000315471"/>
    </source>
</evidence>